<keyword evidence="2" id="KW-1185">Reference proteome</keyword>
<evidence type="ECO:0000313" key="2">
    <source>
        <dbReference type="Proteomes" id="UP001055439"/>
    </source>
</evidence>
<sequence>MADAVTVNIQDPIHIGFYFVHLNLNKNRRKNGFRSHTKVKDRGWALSERWGGQGRRAHLLRHGGVGAGGKEEGLGGLVGHLILSTAEAGGLHGHGGYEGPTHGGQRPHLGGREAMAVASLLRSSASSQQRVASPPLHA</sequence>
<dbReference type="Proteomes" id="UP001055439">
    <property type="component" value="Chromosome 10"/>
</dbReference>
<gene>
    <name evidence="1" type="ORF">MUK42_19316</name>
</gene>
<dbReference type="OrthoDB" id="1552at2759"/>
<reference evidence="1" key="1">
    <citation type="submission" date="2022-05" db="EMBL/GenBank/DDBJ databases">
        <title>The Musa troglodytarum L. genome provides insights into the mechanism of non-climacteric behaviour and enrichment of carotenoids.</title>
        <authorList>
            <person name="Wang J."/>
        </authorList>
    </citation>
    <scope>NUCLEOTIDE SEQUENCE</scope>
    <source>
        <tissue evidence="1">Leaf</tissue>
    </source>
</reference>
<name>A0A9E7EW14_9LILI</name>
<protein>
    <submittedName>
        <fullName evidence="1">CoA-ligase</fullName>
    </submittedName>
</protein>
<evidence type="ECO:0000313" key="1">
    <source>
        <dbReference type="EMBL" id="URD83752.1"/>
    </source>
</evidence>
<dbReference type="EMBL" id="CP097503">
    <property type="protein sequence ID" value="URD83752.1"/>
    <property type="molecule type" value="Genomic_DNA"/>
</dbReference>
<feature type="non-terminal residue" evidence="1">
    <location>
        <position position="138"/>
    </location>
</feature>
<dbReference type="AlphaFoldDB" id="A0A9E7EW14"/>
<accession>A0A9E7EW14</accession>
<dbReference type="EMBL" id="CP097503">
    <property type="protein sequence ID" value="URD83749.1"/>
    <property type="molecule type" value="Genomic_DNA"/>
</dbReference>
<dbReference type="EMBL" id="CP097503">
    <property type="protein sequence ID" value="URD83750.1"/>
    <property type="molecule type" value="Genomic_DNA"/>
</dbReference>
<dbReference type="EMBL" id="CP097503">
    <property type="protein sequence ID" value="URD83747.1"/>
    <property type="molecule type" value="Genomic_DNA"/>
</dbReference>
<dbReference type="EMBL" id="CP097503">
    <property type="protein sequence ID" value="URD83746.1"/>
    <property type="molecule type" value="Genomic_DNA"/>
</dbReference>
<organism evidence="1 2">
    <name type="scientific">Musa troglodytarum</name>
    <name type="common">fe'i banana</name>
    <dbReference type="NCBI Taxonomy" id="320322"/>
    <lineage>
        <taxon>Eukaryota</taxon>
        <taxon>Viridiplantae</taxon>
        <taxon>Streptophyta</taxon>
        <taxon>Embryophyta</taxon>
        <taxon>Tracheophyta</taxon>
        <taxon>Spermatophyta</taxon>
        <taxon>Magnoliopsida</taxon>
        <taxon>Liliopsida</taxon>
        <taxon>Zingiberales</taxon>
        <taxon>Musaceae</taxon>
        <taxon>Musa</taxon>
    </lineage>
</organism>
<proteinExistence type="predicted"/>